<proteinExistence type="predicted"/>
<keyword evidence="1" id="KW-0175">Coiled coil</keyword>
<dbReference type="GO" id="GO:0003677">
    <property type="term" value="F:DNA binding"/>
    <property type="evidence" value="ECO:0007669"/>
    <property type="project" value="InterPro"/>
</dbReference>
<evidence type="ECO:0000313" key="2">
    <source>
        <dbReference type="EMBL" id="MBA8817079.1"/>
    </source>
</evidence>
<dbReference type="SUPFAM" id="SSF46689">
    <property type="entry name" value="Homeodomain-like"/>
    <property type="match status" value="1"/>
</dbReference>
<name>A0A7W3PMM6_9MICO</name>
<gene>
    <name evidence="2" type="ORF">FHX48_002173</name>
</gene>
<dbReference type="RefSeq" id="WP_259393050.1">
    <property type="nucleotide sequence ID" value="NZ_JAAOZB010000001.1"/>
</dbReference>
<comment type="caution">
    <text evidence="2">The sequence shown here is derived from an EMBL/GenBank/DDBJ whole genome shotgun (WGS) entry which is preliminary data.</text>
</comment>
<feature type="coiled-coil region" evidence="1">
    <location>
        <begin position="63"/>
        <end position="90"/>
    </location>
</feature>
<dbReference type="InterPro" id="IPR009057">
    <property type="entry name" value="Homeodomain-like_sf"/>
</dbReference>
<evidence type="ECO:0000313" key="3">
    <source>
        <dbReference type="Proteomes" id="UP000526083"/>
    </source>
</evidence>
<dbReference type="Pfam" id="PF01527">
    <property type="entry name" value="HTH_Tnp_1"/>
    <property type="match status" value="1"/>
</dbReference>
<dbReference type="AlphaFoldDB" id="A0A7W3PMM6"/>
<dbReference type="InterPro" id="IPR002514">
    <property type="entry name" value="Transposase_8"/>
</dbReference>
<evidence type="ECO:0000256" key="1">
    <source>
        <dbReference type="SAM" id="Coils"/>
    </source>
</evidence>
<sequence length="104" mass="11806">MSRIYPPEFRERALRLLAEVRADHPSDWAAFTHAAGKLGVNPETLRNWTRAAQVDAGHRPGLTSEAQAEITRLEKQVRELERANEILKAASVFFAKELDRPTTR</sequence>
<dbReference type="EMBL" id="JACGWY010000004">
    <property type="protein sequence ID" value="MBA8817079.1"/>
    <property type="molecule type" value="Genomic_DNA"/>
</dbReference>
<dbReference type="InterPro" id="IPR036388">
    <property type="entry name" value="WH-like_DNA-bd_sf"/>
</dbReference>
<dbReference type="GO" id="GO:0006313">
    <property type="term" value="P:DNA transposition"/>
    <property type="evidence" value="ECO:0007669"/>
    <property type="project" value="InterPro"/>
</dbReference>
<protein>
    <submittedName>
        <fullName evidence="2">Transposase</fullName>
    </submittedName>
</protein>
<dbReference type="Proteomes" id="UP000526083">
    <property type="component" value="Unassembled WGS sequence"/>
</dbReference>
<dbReference type="GO" id="GO:0004803">
    <property type="term" value="F:transposase activity"/>
    <property type="evidence" value="ECO:0007669"/>
    <property type="project" value="InterPro"/>
</dbReference>
<reference evidence="2 3" key="1">
    <citation type="submission" date="2020-07" db="EMBL/GenBank/DDBJ databases">
        <title>Sequencing the genomes of 1000 actinobacteria strains.</title>
        <authorList>
            <person name="Klenk H.-P."/>
        </authorList>
    </citation>
    <scope>NUCLEOTIDE SEQUENCE [LARGE SCALE GENOMIC DNA]</scope>
    <source>
        <strain evidence="2 3">DSM 27576</strain>
    </source>
</reference>
<keyword evidence="3" id="KW-1185">Reference proteome</keyword>
<organism evidence="2 3">
    <name type="scientific">Microbacterium halimionae</name>
    <dbReference type="NCBI Taxonomy" id="1526413"/>
    <lineage>
        <taxon>Bacteria</taxon>
        <taxon>Bacillati</taxon>
        <taxon>Actinomycetota</taxon>
        <taxon>Actinomycetes</taxon>
        <taxon>Micrococcales</taxon>
        <taxon>Microbacteriaceae</taxon>
        <taxon>Microbacterium</taxon>
    </lineage>
</organism>
<dbReference type="Gene3D" id="1.10.10.10">
    <property type="entry name" value="Winged helix-like DNA-binding domain superfamily/Winged helix DNA-binding domain"/>
    <property type="match status" value="1"/>
</dbReference>
<accession>A0A7W3PMM6</accession>